<feature type="chain" id="PRO_5035277719" description="PpiC domain-containing protein" evidence="2">
    <location>
        <begin position="17"/>
        <end position="282"/>
    </location>
</feature>
<dbReference type="KEGG" id="npy:NPRO_11750"/>
<keyword evidence="1" id="KW-0697">Rotamase</keyword>
<gene>
    <name evidence="4" type="ORF">NPRO_11750</name>
</gene>
<evidence type="ECO:0000313" key="4">
    <source>
        <dbReference type="EMBL" id="BBO23580.1"/>
    </source>
</evidence>
<evidence type="ECO:0000259" key="3">
    <source>
        <dbReference type="PROSITE" id="PS50198"/>
    </source>
</evidence>
<dbReference type="InterPro" id="IPR046357">
    <property type="entry name" value="PPIase_dom_sf"/>
</dbReference>
<organism evidence="4 5">
    <name type="scientific">Candidatus Nitrosymbiomonas proteolyticus</name>
    <dbReference type="NCBI Taxonomy" id="2608984"/>
    <lineage>
        <taxon>Bacteria</taxon>
        <taxon>Bacillati</taxon>
        <taxon>Armatimonadota</taxon>
        <taxon>Armatimonadota incertae sedis</taxon>
        <taxon>Candidatus Nitrosymbiomonas</taxon>
    </lineage>
</organism>
<dbReference type="EMBL" id="AP021858">
    <property type="protein sequence ID" value="BBO23580.1"/>
    <property type="molecule type" value="Genomic_DNA"/>
</dbReference>
<keyword evidence="2" id="KW-0732">Signal</keyword>
<dbReference type="SUPFAM" id="SSF109998">
    <property type="entry name" value="Triger factor/SurA peptide-binding domain-like"/>
    <property type="match status" value="1"/>
</dbReference>
<dbReference type="Pfam" id="PF13624">
    <property type="entry name" value="SurA_N_3"/>
    <property type="match status" value="1"/>
</dbReference>
<dbReference type="Proteomes" id="UP000662873">
    <property type="component" value="Chromosome"/>
</dbReference>
<protein>
    <recommendedName>
        <fullName evidence="3">PpiC domain-containing protein</fullName>
    </recommendedName>
</protein>
<proteinExistence type="predicted"/>
<sequence length="282" mass="31458">MLLAILLMAAAIPQTAGDVPARYLAKRPGSSEILALIDGVPIRAADVESLTWDWRAFEALQDLITFRLVTQRAKSMGMSVSEEQVEQEIEAQIARMKAQNPQATSTDRALLEQGFPKSRLYLRIKSQLLLDQIALSKFDRKAFVDVSSIIVPLAGSRPEDVEEARKLAEGAYQDLVAGNSWDLVLKRFQSDERILQSHGHIGWRQVSAFPASAAAELAKIAPGGITRPARTSNGFQIFRLDRRGDSAEGQVLEDLRNQYMQTARTQTLDELRKNARIEERFP</sequence>
<evidence type="ECO:0000313" key="5">
    <source>
        <dbReference type="Proteomes" id="UP000662873"/>
    </source>
</evidence>
<dbReference type="GO" id="GO:0003755">
    <property type="term" value="F:peptidyl-prolyl cis-trans isomerase activity"/>
    <property type="evidence" value="ECO:0007669"/>
    <property type="project" value="UniProtKB-KW"/>
</dbReference>
<dbReference type="InterPro" id="IPR050245">
    <property type="entry name" value="PrsA_foldase"/>
</dbReference>
<dbReference type="InterPro" id="IPR027304">
    <property type="entry name" value="Trigger_fact/SurA_dom_sf"/>
</dbReference>
<reference evidence="4" key="1">
    <citation type="journal article" name="DNA Res.">
        <title>The physiological potential of anammox bacteria as revealed by their core genome structure.</title>
        <authorList>
            <person name="Okubo T."/>
            <person name="Toyoda A."/>
            <person name="Fukuhara K."/>
            <person name="Uchiyama I."/>
            <person name="Harigaya Y."/>
            <person name="Kuroiwa M."/>
            <person name="Suzuki T."/>
            <person name="Murakami Y."/>
            <person name="Suwa Y."/>
            <person name="Takami H."/>
        </authorList>
    </citation>
    <scope>NUCLEOTIDE SEQUENCE</scope>
    <source>
        <strain evidence="4">317325-2</strain>
    </source>
</reference>
<name>A0A809R7S1_9BACT</name>
<feature type="signal peptide" evidence="2">
    <location>
        <begin position="1"/>
        <end position="16"/>
    </location>
</feature>
<dbReference type="InterPro" id="IPR000297">
    <property type="entry name" value="PPIase_PpiC"/>
</dbReference>
<feature type="domain" description="PpiC" evidence="3">
    <location>
        <begin position="141"/>
        <end position="242"/>
    </location>
</feature>
<dbReference type="PANTHER" id="PTHR47245:SF2">
    <property type="entry name" value="PEPTIDYL-PROLYL CIS-TRANS ISOMERASE HP_0175-RELATED"/>
    <property type="match status" value="1"/>
</dbReference>
<dbReference type="PANTHER" id="PTHR47245">
    <property type="entry name" value="PEPTIDYLPROLYL ISOMERASE"/>
    <property type="match status" value="1"/>
</dbReference>
<dbReference type="Pfam" id="PF00639">
    <property type="entry name" value="Rotamase"/>
    <property type="match status" value="1"/>
</dbReference>
<dbReference type="SUPFAM" id="SSF54534">
    <property type="entry name" value="FKBP-like"/>
    <property type="match status" value="1"/>
</dbReference>
<dbReference type="Gene3D" id="1.10.4030.10">
    <property type="entry name" value="Porin chaperone SurA, peptide-binding domain"/>
    <property type="match status" value="1"/>
</dbReference>
<keyword evidence="1" id="KW-0413">Isomerase</keyword>
<evidence type="ECO:0000256" key="2">
    <source>
        <dbReference type="SAM" id="SignalP"/>
    </source>
</evidence>
<dbReference type="AlphaFoldDB" id="A0A809R7S1"/>
<dbReference type="Gene3D" id="3.10.50.40">
    <property type="match status" value="1"/>
</dbReference>
<accession>A0A809R7S1</accession>
<evidence type="ECO:0000256" key="1">
    <source>
        <dbReference type="PROSITE-ProRule" id="PRU00278"/>
    </source>
</evidence>
<dbReference type="PROSITE" id="PS50198">
    <property type="entry name" value="PPIC_PPIASE_2"/>
    <property type="match status" value="1"/>
</dbReference>